<protein>
    <submittedName>
        <fullName evidence="1">Uncharacterized protein</fullName>
    </submittedName>
</protein>
<proteinExistence type="predicted"/>
<evidence type="ECO:0000313" key="1">
    <source>
        <dbReference type="EMBL" id="KAJ2984998.1"/>
    </source>
</evidence>
<gene>
    <name evidence="1" type="ORF">NUW54_g10301</name>
</gene>
<organism evidence="1 2">
    <name type="scientific">Trametes sanguinea</name>
    <dbReference type="NCBI Taxonomy" id="158606"/>
    <lineage>
        <taxon>Eukaryota</taxon>
        <taxon>Fungi</taxon>
        <taxon>Dikarya</taxon>
        <taxon>Basidiomycota</taxon>
        <taxon>Agaricomycotina</taxon>
        <taxon>Agaricomycetes</taxon>
        <taxon>Polyporales</taxon>
        <taxon>Polyporaceae</taxon>
        <taxon>Trametes</taxon>
    </lineage>
</organism>
<dbReference type="Proteomes" id="UP001144978">
    <property type="component" value="Unassembled WGS sequence"/>
</dbReference>
<dbReference type="EMBL" id="JANSHE010003679">
    <property type="protein sequence ID" value="KAJ2984998.1"/>
    <property type="molecule type" value="Genomic_DNA"/>
</dbReference>
<sequence>MLCAHDEDDTHDGASVEHPVLDFAQKGMMGPTMEAEEPESAELDGHFNQPMGEHATSSASNVDSATPARSA</sequence>
<accession>A0ACC1P066</accession>
<evidence type="ECO:0000313" key="2">
    <source>
        <dbReference type="Proteomes" id="UP001144978"/>
    </source>
</evidence>
<keyword evidence="2" id="KW-1185">Reference proteome</keyword>
<comment type="caution">
    <text evidence="1">The sequence shown here is derived from an EMBL/GenBank/DDBJ whole genome shotgun (WGS) entry which is preliminary data.</text>
</comment>
<name>A0ACC1P066_9APHY</name>
<reference evidence="1" key="1">
    <citation type="submission" date="2022-08" db="EMBL/GenBank/DDBJ databases">
        <title>Genome Sequence of Pycnoporus sanguineus.</title>
        <authorList>
            <person name="Buettner E."/>
        </authorList>
    </citation>
    <scope>NUCLEOTIDE SEQUENCE</scope>
    <source>
        <strain evidence="1">CG-C14</strain>
    </source>
</reference>